<dbReference type="EMBL" id="CAMXCT030000648">
    <property type="protein sequence ID" value="CAL4768946.1"/>
    <property type="molecule type" value="Genomic_DNA"/>
</dbReference>
<dbReference type="InterPro" id="IPR001179">
    <property type="entry name" value="PPIase_FKBP_dom"/>
</dbReference>
<evidence type="ECO:0000256" key="7">
    <source>
        <dbReference type="PROSITE-ProRule" id="PRU00277"/>
    </source>
</evidence>
<dbReference type="GO" id="GO:0003755">
    <property type="term" value="F:peptidyl-prolyl cis-trans isomerase activity"/>
    <property type="evidence" value="ECO:0007669"/>
    <property type="project" value="UniProtKB-KW"/>
</dbReference>
<dbReference type="Proteomes" id="UP001152797">
    <property type="component" value="Unassembled WGS sequence"/>
</dbReference>
<evidence type="ECO:0000313" key="10">
    <source>
        <dbReference type="EMBL" id="CAL1135009.1"/>
    </source>
</evidence>
<dbReference type="InterPro" id="IPR050754">
    <property type="entry name" value="FKBP4/5/8-like"/>
</dbReference>
<comment type="caution">
    <text evidence="9">The sequence shown here is derived from an EMBL/GenBank/DDBJ whole genome shotgun (WGS) entry which is preliminary data.</text>
</comment>
<dbReference type="SUPFAM" id="SSF48452">
    <property type="entry name" value="TPR-like"/>
    <property type="match status" value="1"/>
</dbReference>
<keyword evidence="3" id="KW-0677">Repeat</keyword>
<keyword evidence="11" id="KW-1185">Reference proteome</keyword>
<dbReference type="EMBL" id="CAMXCT020000648">
    <property type="protein sequence ID" value="CAL1135009.1"/>
    <property type="molecule type" value="Genomic_DNA"/>
</dbReference>
<dbReference type="Pfam" id="PF00254">
    <property type="entry name" value="FKBP_C"/>
    <property type="match status" value="1"/>
</dbReference>
<dbReference type="EC" id="5.2.1.8" evidence="2 7"/>
<dbReference type="OrthoDB" id="424948at2759"/>
<organism evidence="9">
    <name type="scientific">Cladocopium goreaui</name>
    <dbReference type="NCBI Taxonomy" id="2562237"/>
    <lineage>
        <taxon>Eukaryota</taxon>
        <taxon>Sar</taxon>
        <taxon>Alveolata</taxon>
        <taxon>Dinophyceae</taxon>
        <taxon>Suessiales</taxon>
        <taxon>Symbiodiniaceae</taxon>
        <taxon>Cladocopium</taxon>
    </lineage>
</organism>
<dbReference type="Gene3D" id="3.10.50.40">
    <property type="match status" value="1"/>
</dbReference>
<gene>
    <name evidence="9" type="ORF">C1SCF055_LOCUS9404</name>
</gene>
<dbReference type="SMART" id="SM00028">
    <property type="entry name" value="TPR"/>
    <property type="match status" value="2"/>
</dbReference>
<dbReference type="InterPro" id="IPR046357">
    <property type="entry name" value="PPIase_dom_sf"/>
</dbReference>
<dbReference type="EMBL" id="CAMXCT010000648">
    <property type="protein sequence ID" value="CAI3981634.1"/>
    <property type="molecule type" value="Genomic_DNA"/>
</dbReference>
<proteinExistence type="predicted"/>
<evidence type="ECO:0000259" key="8">
    <source>
        <dbReference type="PROSITE" id="PS50059"/>
    </source>
</evidence>
<evidence type="ECO:0000313" key="11">
    <source>
        <dbReference type="Proteomes" id="UP001152797"/>
    </source>
</evidence>
<keyword evidence="4" id="KW-0802">TPR repeat</keyword>
<dbReference type="AlphaFoldDB" id="A0A9P1FLG1"/>
<keyword evidence="5 7" id="KW-0697">Rotamase</keyword>
<dbReference type="PANTHER" id="PTHR46512">
    <property type="entry name" value="PEPTIDYLPROLYL ISOMERASE"/>
    <property type="match status" value="1"/>
</dbReference>
<protein>
    <recommendedName>
        <fullName evidence="2 7">peptidylprolyl isomerase</fullName>
        <ecNumber evidence="2 7">5.2.1.8</ecNumber>
    </recommendedName>
</protein>
<evidence type="ECO:0000256" key="4">
    <source>
        <dbReference type="ARBA" id="ARBA00022803"/>
    </source>
</evidence>
<dbReference type="PROSITE" id="PS50059">
    <property type="entry name" value="FKBP_PPIASE"/>
    <property type="match status" value="1"/>
</dbReference>
<accession>A0A9P1FLG1</accession>
<name>A0A9P1FLG1_9DINO</name>
<keyword evidence="6 7" id="KW-0413">Isomerase</keyword>
<evidence type="ECO:0000256" key="5">
    <source>
        <dbReference type="ARBA" id="ARBA00023110"/>
    </source>
</evidence>
<dbReference type="Gene3D" id="1.25.40.10">
    <property type="entry name" value="Tetratricopeptide repeat domain"/>
    <property type="match status" value="1"/>
</dbReference>
<evidence type="ECO:0000256" key="3">
    <source>
        <dbReference type="ARBA" id="ARBA00022737"/>
    </source>
</evidence>
<evidence type="ECO:0000313" key="9">
    <source>
        <dbReference type="EMBL" id="CAI3981634.1"/>
    </source>
</evidence>
<dbReference type="InterPro" id="IPR011990">
    <property type="entry name" value="TPR-like_helical_dom_sf"/>
</dbReference>
<reference evidence="10" key="2">
    <citation type="submission" date="2024-04" db="EMBL/GenBank/DDBJ databases">
        <authorList>
            <person name="Chen Y."/>
            <person name="Shah S."/>
            <person name="Dougan E. K."/>
            <person name="Thang M."/>
            <person name="Chan C."/>
        </authorList>
    </citation>
    <scope>NUCLEOTIDE SEQUENCE [LARGE SCALE GENOMIC DNA]</scope>
</reference>
<dbReference type="SUPFAM" id="SSF54534">
    <property type="entry name" value="FKBP-like"/>
    <property type="match status" value="1"/>
</dbReference>
<comment type="catalytic activity">
    <reaction evidence="1 7">
        <text>[protein]-peptidylproline (omega=180) = [protein]-peptidylproline (omega=0)</text>
        <dbReference type="Rhea" id="RHEA:16237"/>
        <dbReference type="Rhea" id="RHEA-COMP:10747"/>
        <dbReference type="Rhea" id="RHEA-COMP:10748"/>
        <dbReference type="ChEBI" id="CHEBI:83833"/>
        <dbReference type="ChEBI" id="CHEBI:83834"/>
        <dbReference type="EC" id="5.2.1.8"/>
    </reaction>
</comment>
<evidence type="ECO:0000256" key="2">
    <source>
        <dbReference type="ARBA" id="ARBA00013194"/>
    </source>
</evidence>
<evidence type="ECO:0000256" key="6">
    <source>
        <dbReference type="ARBA" id="ARBA00023235"/>
    </source>
</evidence>
<evidence type="ECO:0000256" key="1">
    <source>
        <dbReference type="ARBA" id="ARBA00000971"/>
    </source>
</evidence>
<dbReference type="PANTHER" id="PTHR46512:SF9">
    <property type="entry name" value="PEPTIDYLPROLYL ISOMERASE"/>
    <property type="match status" value="1"/>
</dbReference>
<reference evidence="9" key="1">
    <citation type="submission" date="2022-10" db="EMBL/GenBank/DDBJ databases">
        <authorList>
            <person name="Chen Y."/>
            <person name="Dougan E. K."/>
            <person name="Chan C."/>
            <person name="Rhodes N."/>
            <person name="Thang M."/>
        </authorList>
    </citation>
    <scope>NUCLEOTIDE SEQUENCE</scope>
</reference>
<dbReference type="InterPro" id="IPR019734">
    <property type="entry name" value="TPR_rpt"/>
</dbReference>
<sequence>MQCDAVDLLGDGKLLKKVLQEGHGDVPKVGDRVTVHYVCRLDDETVVDDSRSRGEPMCFALGQGDVIAGWESALPSMRCGELAMLIVHPDMSYGEAELAAVPMRSCLHFELELLHVLPAADAPSMFVKEDMSVEERLVEATKSKELGNARFKVGSFKDAICAYLDAIYFLGYEADCDQRAEDGLWSDPVRAEERKALALASQLNLCQSLLKLEDHEAALQHAEAAVALQPDNSKALYRRGLASMGCGHFTKAKSDLLAAAKKEPRSTEIRRSLEECQQRIANEKSATKDAYGGFLSRSD</sequence>
<feature type="domain" description="PPIase FKBP-type" evidence="8">
    <location>
        <begin position="30"/>
        <end position="117"/>
    </location>
</feature>